<gene>
    <name evidence="1" type="ORF">A2482_03665</name>
</gene>
<dbReference type="AlphaFoldDB" id="A0A1F5T5D4"/>
<accession>A0A1F5T5D4</accession>
<sequence length="353" mass="41481">MVYLDRSEERLLQMVEANMPKQVPEEKKRLSEEEQLAKLREELAGNKAFGLQRGRWEQRLIDLLLPFVEADSPTQAVKRFDAFAADARVMVQKLARLRRDREKAAFEMMKVAMRFADRIIPGETFPLEQTRPITLVMFDFERTFFVNEATKSSRWQAPYWAHMGHDCSLLEVNEFGPLFPHWRDDATGNFPISVLAKIFWNQMKRELHLDKKVIVQTRFFEYWPETVVKDGLAFDFGAHWLWLKFPDSLGMIQRLPVAAWYEGRPDVFLRLFTREEQRLIRTWSFDCPRVVEPDVFAFHDEGDHARWRKEEPALMSLNVSEGLGVAITPLSFLGNYQEQTSVRLFLSQSTRLS</sequence>
<dbReference type="Proteomes" id="UP000178656">
    <property type="component" value="Unassembled WGS sequence"/>
</dbReference>
<proteinExistence type="predicted"/>
<comment type="caution">
    <text evidence="1">The sequence shown here is derived from an EMBL/GenBank/DDBJ whole genome shotgun (WGS) entry which is preliminary data.</text>
</comment>
<name>A0A1F5T5D4_9BACT</name>
<organism evidence="1 2">
    <name type="scientific">Candidatus Falkowbacteria bacterium RIFOXYC2_FULL_48_21</name>
    <dbReference type="NCBI Taxonomy" id="1798005"/>
    <lineage>
        <taxon>Bacteria</taxon>
        <taxon>Candidatus Falkowiibacteriota</taxon>
    </lineage>
</organism>
<evidence type="ECO:0000313" key="2">
    <source>
        <dbReference type="Proteomes" id="UP000178656"/>
    </source>
</evidence>
<evidence type="ECO:0000313" key="1">
    <source>
        <dbReference type="EMBL" id="OGF34184.1"/>
    </source>
</evidence>
<protein>
    <submittedName>
        <fullName evidence="1">Uncharacterized protein</fullName>
    </submittedName>
</protein>
<dbReference type="EMBL" id="MFGM01000080">
    <property type="protein sequence ID" value="OGF34184.1"/>
    <property type="molecule type" value="Genomic_DNA"/>
</dbReference>
<reference evidence="1 2" key="1">
    <citation type="journal article" date="2016" name="Nat. Commun.">
        <title>Thousands of microbial genomes shed light on interconnected biogeochemical processes in an aquifer system.</title>
        <authorList>
            <person name="Anantharaman K."/>
            <person name="Brown C.T."/>
            <person name="Hug L.A."/>
            <person name="Sharon I."/>
            <person name="Castelle C.J."/>
            <person name="Probst A.J."/>
            <person name="Thomas B.C."/>
            <person name="Singh A."/>
            <person name="Wilkins M.J."/>
            <person name="Karaoz U."/>
            <person name="Brodie E.L."/>
            <person name="Williams K.H."/>
            <person name="Hubbard S.S."/>
            <person name="Banfield J.F."/>
        </authorList>
    </citation>
    <scope>NUCLEOTIDE SEQUENCE [LARGE SCALE GENOMIC DNA]</scope>
</reference>